<dbReference type="Pfam" id="PF14603">
    <property type="entry name" value="hSH3"/>
    <property type="match status" value="1"/>
</dbReference>
<feature type="compositionally biased region" description="Acidic residues" evidence="4">
    <location>
        <begin position="378"/>
        <end position="401"/>
    </location>
</feature>
<evidence type="ECO:0000313" key="6">
    <source>
        <dbReference type="EMBL" id="NXK39701.1"/>
    </source>
</evidence>
<dbReference type="EMBL" id="VXAH01000301">
    <property type="protein sequence ID" value="NXK39701.1"/>
    <property type="molecule type" value="Genomic_DNA"/>
</dbReference>
<dbReference type="PROSITE" id="PS50002">
    <property type="entry name" value="SH3"/>
    <property type="match status" value="1"/>
</dbReference>
<feature type="region of interest" description="Disordered" evidence="4">
    <location>
        <begin position="193"/>
        <end position="218"/>
    </location>
</feature>
<dbReference type="SUPFAM" id="SSF50044">
    <property type="entry name" value="SH3-domain"/>
    <property type="match status" value="2"/>
</dbReference>
<accession>A0A7L0J537</accession>
<feature type="compositionally biased region" description="Basic and acidic residues" evidence="4">
    <location>
        <begin position="402"/>
        <end position="433"/>
    </location>
</feature>
<keyword evidence="7" id="KW-1185">Reference proteome</keyword>
<dbReference type="GO" id="GO:0072659">
    <property type="term" value="P:protein localization to plasma membrane"/>
    <property type="evidence" value="ECO:0007669"/>
    <property type="project" value="TreeGrafter"/>
</dbReference>
<dbReference type="InterPro" id="IPR001452">
    <property type="entry name" value="SH3_domain"/>
</dbReference>
<protein>
    <submittedName>
        <fullName evidence="6">FYB1 protein</fullName>
    </submittedName>
</protein>
<feature type="compositionally biased region" description="Basic and acidic residues" evidence="4">
    <location>
        <begin position="309"/>
        <end position="318"/>
    </location>
</feature>
<dbReference type="Gene3D" id="2.30.30.40">
    <property type="entry name" value="SH3 Domains"/>
    <property type="match status" value="2"/>
</dbReference>
<feature type="non-terminal residue" evidence="6">
    <location>
        <position position="1"/>
    </location>
</feature>
<dbReference type="PANTHER" id="PTHR16830:SF13">
    <property type="entry name" value="FYN-BINDING PROTEIN 1"/>
    <property type="match status" value="1"/>
</dbReference>
<feature type="compositionally biased region" description="Polar residues" evidence="4">
    <location>
        <begin position="24"/>
        <end position="52"/>
    </location>
</feature>
<keyword evidence="2" id="KW-0597">Phosphoprotein</keyword>
<dbReference type="Proteomes" id="UP000520962">
    <property type="component" value="Unassembled WGS sequence"/>
</dbReference>
<evidence type="ECO:0000313" key="7">
    <source>
        <dbReference type="Proteomes" id="UP000520962"/>
    </source>
</evidence>
<dbReference type="SMART" id="SM00326">
    <property type="entry name" value="SH3"/>
    <property type="match status" value="1"/>
</dbReference>
<dbReference type="GO" id="GO:0007229">
    <property type="term" value="P:integrin-mediated signaling pathway"/>
    <property type="evidence" value="ECO:0007669"/>
    <property type="project" value="InterPro"/>
</dbReference>
<gene>
    <name evidence="6" type="primary">Fyb1</name>
    <name evidence="6" type="ORF">PIPCHL_R08779</name>
</gene>
<evidence type="ECO:0000256" key="3">
    <source>
        <dbReference type="PROSITE-ProRule" id="PRU00192"/>
    </source>
</evidence>
<feature type="non-terminal residue" evidence="6">
    <location>
        <position position="758"/>
    </location>
</feature>
<dbReference type="InterPro" id="IPR043443">
    <property type="entry name" value="FYB1/2-like"/>
</dbReference>
<evidence type="ECO:0000259" key="5">
    <source>
        <dbReference type="PROSITE" id="PS50002"/>
    </source>
</evidence>
<feature type="region of interest" description="Disordered" evidence="4">
    <location>
        <begin position="344"/>
        <end position="433"/>
    </location>
</feature>
<feature type="compositionally biased region" description="Basic and acidic residues" evidence="4">
    <location>
        <begin position="1"/>
        <end position="23"/>
    </location>
</feature>
<dbReference type="AlphaFoldDB" id="A0A7L0J537"/>
<evidence type="ECO:0000256" key="2">
    <source>
        <dbReference type="ARBA" id="ARBA00022553"/>
    </source>
</evidence>
<organism evidence="6 7">
    <name type="scientific">Piprites chloris</name>
    <name type="common">Wing-barred manakin</name>
    <dbReference type="NCBI Taxonomy" id="114369"/>
    <lineage>
        <taxon>Eukaryota</taxon>
        <taxon>Metazoa</taxon>
        <taxon>Chordata</taxon>
        <taxon>Craniata</taxon>
        <taxon>Vertebrata</taxon>
        <taxon>Euteleostomi</taxon>
        <taxon>Archelosauria</taxon>
        <taxon>Archosauria</taxon>
        <taxon>Dinosauria</taxon>
        <taxon>Saurischia</taxon>
        <taxon>Theropoda</taxon>
        <taxon>Coelurosauria</taxon>
        <taxon>Aves</taxon>
        <taxon>Neognathae</taxon>
        <taxon>Neoaves</taxon>
        <taxon>Telluraves</taxon>
        <taxon>Australaves</taxon>
        <taxon>Passeriformes</taxon>
        <taxon>Pipridae</taxon>
        <taxon>Piprites</taxon>
    </lineage>
</organism>
<feature type="region of interest" description="Disordered" evidence="4">
    <location>
        <begin position="607"/>
        <end position="633"/>
    </location>
</feature>
<evidence type="ECO:0000256" key="1">
    <source>
        <dbReference type="ARBA" id="ARBA00022443"/>
    </source>
</evidence>
<sequence length="758" mass="85309">KVPREEIPEGLQRARKEAFEKRANQGNAACTSGTSASQNTVCSEPSHSNTGVQRPGVRLNVTHTESDEKTECTELPIKTCDTAKAGPKPLPPESAQKFPSSAHPSEAENTLVAKPQPNLASKNSKKRPAFSKVTRIKEKLMARAQENAPKPSLFKNPFNIEVSNNKHICKKCGSLQIRLLRPETERRSLKKVKEMGENNSAAEAVSSHPPKIALKPVGHSQTIFQGTYRNMEKATKEGMSVIKTTVAKKVTEKRPNSSRKFHKTNAALGAGRSSDESQETEDISRPSGERLVAPLFARSMSPAKPNRPPHVELEEEPRKIPIKRPFAIAFAPLVSLSDQAMQFPSPALLSHPDTEFTEAPSLPPRNIDPSSETRNPENEENYDDVEFVSQEGDAEMYEDIDDIRSSREEEKQQNKEDEKRMELEKREQKEKENKQLELRGKFKLVGPIEVLHQAQACADYKGGKNELTVKKGDKIEIIRLTDNPEGKWLGRIGEHYGYINTTMIQVDYDSLKRKQQAPTEADVKFSENDMEVYDDVGQQESSMSLSADNSGAGNVLPLPPPPSNQDIYDEIDDGEPIARSVSQDEDKNGIWSWEILKRLKVKDDKKKSVRQKTTKLNGAEDNGNLFTSSSRKLSEKDCEENVYDDVDSSDLSPPPPLVISQKLKIEVKKLVEKDVQTYRKMMKEEKELRKKFKFVGEIKVLFSTTTIENLPKRRLQSKELRIKPGEPLDVIENTDDTKVLCRNEEGKSMERFMTTLVR</sequence>
<feature type="region of interest" description="Disordered" evidence="4">
    <location>
        <begin position="247"/>
        <end position="318"/>
    </location>
</feature>
<dbReference type="FunFam" id="2.30.30.40:FF:000307">
    <property type="entry name" value="Predicted protein"/>
    <property type="match status" value="1"/>
</dbReference>
<evidence type="ECO:0000256" key="4">
    <source>
        <dbReference type="SAM" id="MobiDB-lite"/>
    </source>
</evidence>
<dbReference type="GO" id="GO:0005886">
    <property type="term" value="C:plasma membrane"/>
    <property type="evidence" value="ECO:0007669"/>
    <property type="project" value="InterPro"/>
</dbReference>
<dbReference type="PANTHER" id="PTHR16830">
    <property type="entry name" value="SH2 CONTAINING ADAPTOR PRAM-1 RELATED"/>
    <property type="match status" value="1"/>
</dbReference>
<comment type="caution">
    <text evidence="6">The sequence shown here is derived from an EMBL/GenBank/DDBJ whole genome shotgun (WGS) entry which is preliminary data.</text>
</comment>
<feature type="region of interest" description="Disordered" evidence="4">
    <location>
        <begin position="1"/>
        <end position="131"/>
    </location>
</feature>
<dbReference type="GO" id="GO:0050852">
    <property type="term" value="P:T cell receptor signaling pathway"/>
    <property type="evidence" value="ECO:0007669"/>
    <property type="project" value="TreeGrafter"/>
</dbReference>
<dbReference type="InterPro" id="IPR036028">
    <property type="entry name" value="SH3-like_dom_sf"/>
</dbReference>
<reference evidence="6 7" key="1">
    <citation type="submission" date="2019-09" db="EMBL/GenBank/DDBJ databases">
        <title>Bird 10,000 Genomes (B10K) Project - Family phase.</title>
        <authorList>
            <person name="Zhang G."/>
        </authorList>
    </citation>
    <scope>NUCLEOTIDE SEQUENCE [LARGE SCALE GENOMIC DNA]</scope>
    <source>
        <strain evidence="6">B10K-DU-007-02</strain>
        <tissue evidence="6">Mixed tissue sample</tissue>
    </source>
</reference>
<feature type="domain" description="SH3" evidence="5">
    <location>
        <begin position="449"/>
        <end position="509"/>
    </location>
</feature>
<dbReference type="Pfam" id="PF07653">
    <property type="entry name" value="SH3_2"/>
    <property type="match status" value="1"/>
</dbReference>
<name>A0A7L0J537_PIPCL</name>
<dbReference type="InterPro" id="IPR029294">
    <property type="entry name" value="hSH3"/>
</dbReference>
<keyword evidence="1 3" id="KW-0728">SH3 domain</keyword>
<proteinExistence type="predicted"/>